<evidence type="ECO:0008006" key="4">
    <source>
        <dbReference type="Google" id="ProtNLM"/>
    </source>
</evidence>
<comment type="caution">
    <text evidence="2">The sequence shown here is derived from an EMBL/GenBank/DDBJ whole genome shotgun (WGS) entry which is preliminary data.</text>
</comment>
<dbReference type="Pfam" id="PF14127">
    <property type="entry name" value="DUF4294"/>
    <property type="match status" value="1"/>
</dbReference>
<accession>A0A7W5UKA8</accession>
<sequence>MMKEIRAILLLLCATLALTLQAQDIEDPGSSKNLENVAMPHFVKVEKTFYKGDSIPAIRLIDPVYKYPPLTFKNEEEKARYNRLVENIKKLLPLAKMARYTIIETYNYVETLPDKRSRDAHWKRVEQDLVNEYKPMVRRLTRSQGRLLIKLVDRECNQTGLSIARAFLGTARANFYQGIGWVFGLNLNKHYDPNGDDRLTERVCRLVESGQI</sequence>
<dbReference type="RefSeq" id="WP_183696649.1">
    <property type="nucleotide sequence ID" value="NZ_JACICA010000006.1"/>
</dbReference>
<dbReference type="EMBL" id="JACICA010000006">
    <property type="protein sequence ID" value="MBB3702906.1"/>
    <property type="molecule type" value="Genomic_DNA"/>
</dbReference>
<protein>
    <recommendedName>
        <fullName evidence="4">DUF4294 domain-containing protein</fullName>
    </recommendedName>
</protein>
<dbReference type="InterPro" id="IPR025636">
    <property type="entry name" value="DUF4294"/>
</dbReference>
<evidence type="ECO:0000313" key="3">
    <source>
        <dbReference type="Proteomes" id="UP000541425"/>
    </source>
</evidence>
<evidence type="ECO:0000256" key="1">
    <source>
        <dbReference type="SAM" id="SignalP"/>
    </source>
</evidence>
<organism evidence="2 3">
    <name type="scientific">Alloprevotella rava</name>
    <dbReference type="NCBI Taxonomy" id="671218"/>
    <lineage>
        <taxon>Bacteria</taxon>
        <taxon>Pseudomonadati</taxon>
        <taxon>Bacteroidota</taxon>
        <taxon>Bacteroidia</taxon>
        <taxon>Bacteroidales</taxon>
        <taxon>Prevotellaceae</taxon>
        <taxon>Alloprevotella</taxon>
    </lineage>
</organism>
<gene>
    <name evidence="2" type="ORF">FHS60_001379</name>
</gene>
<feature type="chain" id="PRO_5031130602" description="DUF4294 domain-containing protein" evidence="1">
    <location>
        <begin position="23"/>
        <end position="212"/>
    </location>
</feature>
<dbReference type="Proteomes" id="UP000541425">
    <property type="component" value="Unassembled WGS sequence"/>
</dbReference>
<proteinExistence type="predicted"/>
<evidence type="ECO:0000313" key="2">
    <source>
        <dbReference type="EMBL" id="MBB3702906.1"/>
    </source>
</evidence>
<reference evidence="2 3" key="1">
    <citation type="submission" date="2020-08" db="EMBL/GenBank/DDBJ databases">
        <title>Genomic Encyclopedia of Type Strains, Phase IV (KMG-IV): sequencing the most valuable type-strain genomes for metagenomic binning, comparative biology and taxonomic classification.</title>
        <authorList>
            <person name="Goeker M."/>
        </authorList>
    </citation>
    <scope>NUCLEOTIDE SEQUENCE [LARGE SCALE GENOMIC DNA]</scope>
    <source>
        <strain evidence="2 3">DSM 22548</strain>
    </source>
</reference>
<dbReference type="AlphaFoldDB" id="A0A7W5UKA8"/>
<name>A0A7W5UKA8_9BACT</name>
<keyword evidence="1" id="KW-0732">Signal</keyword>
<feature type="signal peptide" evidence="1">
    <location>
        <begin position="1"/>
        <end position="22"/>
    </location>
</feature>